<dbReference type="SMART" id="SM00116">
    <property type="entry name" value="CBS"/>
    <property type="match status" value="2"/>
</dbReference>
<keyword evidence="7" id="KW-1185">Reference proteome</keyword>
<name>A0ABR4PT20_9HELO</name>
<dbReference type="PROSITE" id="PS51371">
    <property type="entry name" value="CBS"/>
    <property type="match status" value="2"/>
</dbReference>
<sequence>MKMTDPTTPLETPPRTHTASPGNLAHQTANSHRSSFAEMSRQSPRAQRHPSFTQAAVQELLNHPPAPKTADPQFAGRDWRQIHVGELVQHRDIRFVQLDTGVEEATKLLCESGPPNVVLLRENPNDTRACGTFDFSDLNAYLLVVLGLASPEEDQKGAFAKIQENAQGGSSIALRDISMIFRRDPLITLPESADLSKATEIFGSGVHRILICKEGTSDVIGILSQLKLVKFLWDNASSFPIIEQLYPVILNDLGIGTQQTIAINGDKPLTEALQLMSQEGLSSLAVVDNSFNVVGNISTADTRLLTTTSSMPLLKSSCIHFISVILSEKGVENGRDSYPGMYLPTAITIVYHVVALQQFEPSSQTWLTTSSQIFGN</sequence>
<evidence type="ECO:0000256" key="1">
    <source>
        <dbReference type="ARBA" id="ARBA00022737"/>
    </source>
</evidence>
<evidence type="ECO:0000313" key="7">
    <source>
        <dbReference type="Proteomes" id="UP001629113"/>
    </source>
</evidence>
<keyword evidence="1" id="KW-0677">Repeat</keyword>
<dbReference type="SUPFAM" id="SSF54631">
    <property type="entry name" value="CBS-domain pair"/>
    <property type="match status" value="2"/>
</dbReference>
<evidence type="ECO:0000256" key="2">
    <source>
        <dbReference type="ARBA" id="ARBA00023122"/>
    </source>
</evidence>
<proteinExistence type="predicted"/>
<dbReference type="PANTHER" id="PTHR13780">
    <property type="entry name" value="AMP-ACTIVATED PROTEIN KINASE, GAMMA REGULATORY SUBUNIT"/>
    <property type="match status" value="1"/>
</dbReference>
<protein>
    <submittedName>
        <fullName evidence="6">Cbs domain protein</fullName>
    </submittedName>
</protein>
<dbReference type="CDD" id="cd02205">
    <property type="entry name" value="CBS_pair_SF"/>
    <property type="match status" value="1"/>
</dbReference>
<comment type="caution">
    <text evidence="6">The sequence shown here is derived from an EMBL/GenBank/DDBJ whole genome shotgun (WGS) entry which is preliminary data.</text>
</comment>
<dbReference type="InterPro" id="IPR050511">
    <property type="entry name" value="AMPK_gamma/SDS23_families"/>
</dbReference>
<gene>
    <name evidence="6" type="ORF">PVAG01_03205</name>
</gene>
<dbReference type="Pfam" id="PF00571">
    <property type="entry name" value="CBS"/>
    <property type="match status" value="2"/>
</dbReference>
<dbReference type="InterPro" id="IPR046342">
    <property type="entry name" value="CBS_dom_sf"/>
</dbReference>
<reference evidence="6 7" key="1">
    <citation type="submission" date="2024-06" db="EMBL/GenBank/DDBJ databases">
        <title>Complete genome of Phlyctema vagabunda strain 19-DSS-EL-015.</title>
        <authorList>
            <person name="Fiorenzani C."/>
        </authorList>
    </citation>
    <scope>NUCLEOTIDE SEQUENCE [LARGE SCALE GENOMIC DNA]</scope>
    <source>
        <strain evidence="6 7">19-DSS-EL-015</strain>
    </source>
</reference>
<dbReference type="Proteomes" id="UP001629113">
    <property type="component" value="Unassembled WGS sequence"/>
</dbReference>
<feature type="domain" description="CBS" evidence="5">
    <location>
        <begin position="256"/>
        <end position="313"/>
    </location>
</feature>
<accession>A0ABR4PT20</accession>
<dbReference type="PANTHER" id="PTHR13780:SF36">
    <property type="entry name" value="CBS DOMAIN-CONTAINING PROTEIN"/>
    <property type="match status" value="1"/>
</dbReference>
<feature type="domain" description="CBS" evidence="5">
    <location>
        <begin position="179"/>
        <end position="238"/>
    </location>
</feature>
<evidence type="ECO:0000259" key="5">
    <source>
        <dbReference type="PROSITE" id="PS51371"/>
    </source>
</evidence>
<evidence type="ECO:0000256" key="4">
    <source>
        <dbReference type="SAM" id="MobiDB-lite"/>
    </source>
</evidence>
<feature type="region of interest" description="Disordered" evidence="4">
    <location>
        <begin position="1"/>
        <end position="51"/>
    </location>
</feature>
<organism evidence="6 7">
    <name type="scientific">Phlyctema vagabunda</name>
    <dbReference type="NCBI Taxonomy" id="108571"/>
    <lineage>
        <taxon>Eukaryota</taxon>
        <taxon>Fungi</taxon>
        <taxon>Dikarya</taxon>
        <taxon>Ascomycota</taxon>
        <taxon>Pezizomycotina</taxon>
        <taxon>Leotiomycetes</taxon>
        <taxon>Helotiales</taxon>
        <taxon>Dermateaceae</taxon>
        <taxon>Phlyctema</taxon>
    </lineage>
</organism>
<dbReference type="InterPro" id="IPR000644">
    <property type="entry name" value="CBS_dom"/>
</dbReference>
<feature type="compositionally biased region" description="Polar residues" evidence="4">
    <location>
        <begin position="40"/>
        <end position="51"/>
    </location>
</feature>
<evidence type="ECO:0000256" key="3">
    <source>
        <dbReference type="PROSITE-ProRule" id="PRU00703"/>
    </source>
</evidence>
<keyword evidence="2 3" id="KW-0129">CBS domain</keyword>
<evidence type="ECO:0000313" key="6">
    <source>
        <dbReference type="EMBL" id="KAL3426414.1"/>
    </source>
</evidence>
<dbReference type="Gene3D" id="3.10.580.10">
    <property type="entry name" value="CBS-domain"/>
    <property type="match status" value="2"/>
</dbReference>
<feature type="compositionally biased region" description="Polar residues" evidence="4">
    <location>
        <begin position="1"/>
        <end position="34"/>
    </location>
</feature>
<dbReference type="EMBL" id="JBFCZG010000002">
    <property type="protein sequence ID" value="KAL3426414.1"/>
    <property type="molecule type" value="Genomic_DNA"/>
</dbReference>